<comment type="similarity">
    <text evidence="5">Belongs to the zinc-containing alcohol dehydrogenase family.</text>
</comment>
<accession>A0ABT3II60</accession>
<dbReference type="InterPro" id="IPR020843">
    <property type="entry name" value="ER"/>
</dbReference>
<keyword evidence="4" id="KW-0560">Oxidoreductase</keyword>
<evidence type="ECO:0000256" key="2">
    <source>
        <dbReference type="ARBA" id="ARBA00022723"/>
    </source>
</evidence>
<dbReference type="PANTHER" id="PTHR42683">
    <property type="entry name" value="ALDEHYDE REDUCTASE"/>
    <property type="match status" value="1"/>
</dbReference>
<keyword evidence="3 5" id="KW-0862">Zinc</keyword>
<keyword evidence="8" id="KW-1185">Reference proteome</keyword>
<sequence>MIPTKGYAAHDANLPLSPFEFERKPVGDNDILIAILFCGVCHTDIHVARNEWGNAVYPLVPGHEIIGRVIAVGKNVRKFKPDDIAGAGYLYDSCKSCDSCTSAEEQYCTKGITAIMGDVERDNSAPTYGGYSSHLVISEDYAVKVPEALPLAAAAPLLCAGITTYSPLKFVKAGPGHKIGVAGLGGLGHMAVKIGKALGAEITVLSTSPGKREDALQLGAHDFRLISSKEEIKSLQGYFHFIVDTIAADHDYNRYLHMLKKDGALLLVALPEAPVKFTAGAAIFQRRSIIGSLIGSIRETQEMMDFCAAHQIVADVEVIPISQINEAFERIIKGDVHYRFVIDMSTL</sequence>
<dbReference type="Gene3D" id="3.90.180.10">
    <property type="entry name" value="Medium-chain alcohol dehydrogenases, catalytic domain"/>
    <property type="match status" value="1"/>
</dbReference>
<gene>
    <name evidence="7" type="ORF">OL497_07095</name>
</gene>
<dbReference type="SMART" id="SM00829">
    <property type="entry name" value="PKS_ER"/>
    <property type="match status" value="1"/>
</dbReference>
<evidence type="ECO:0000256" key="3">
    <source>
        <dbReference type="ARBA" id="ARBA00022833"/>
    </source>
</evidence>
<dbReference type="Proteomes" id="UP001207742">
    <property type="component" value="Unassembled WGS sequence"/>
</dbReference>
<evidence type="ECO:0000259" key="6">
    <source>
        <dbReference type="SMART" id="SM00829"/>
    </source>
</evidence>
<evidence type="ECO:0000313" key="7">
    <source>
        <dbReference type="EMBL" id="MCW3483653.1"/>
    </source>
</evidence>
<evidence type="ECO:0000256" key="1">
    <source>
        <dbReference type="ARBA" id="ARBA00001947"/>
    </source>
</evidence>
<protein>
    <submittedName>
        <fullName evidence="7">NAD(P)-dependent alcohol dehydrogenase</fullName>
    </submittedName>
</protein>
<evidence type="ECO:0000256" key="4">
    <source>
        <dbReference type="ARBA" id="ARBA00023002"/>
    </source>
</evidence>
<dbReference type="Pfam" id="PF08240">
    <property type="entry name" value="ADH_N"/>
    <property type="match status" value="1"/>
</dbReference>
<evidence type="ECO:0000256" key="5">
    <source>
        <dbReference type="RuleBase" id="RU361277"/>
    </source>
</evidence>
<dbReference type="InterPro" id="IPR047109">
    <property type="entry name" value="CAD-like"/>
</dbReference>
<dbReference type="InterPro" id="IPR002328">
    <property type="entry name" value="ADH_Zn_CS"/>
</dbReference>
<dbReference type="Gene3D" id="3.40.50.720">
    <property type="entry name" value="NAD(P)-binding Rossmann-like Domain"/>
    <property type="match status" value="1"/>
</dbReference>
<dbReference type="CDD" id="cd05283">
    <property type="entry name" value="CAD1"/>
    <property type="match status" value="1"/>
</dbReference>
<organism evidence="7 8">
    <name type="scientific">Chitinophaga nivalis</name>
    <dbReference type="NCBI Taxonomy" id="2991709"/>
    <lineage>
        <taxon>Bacteria</taxon>
        <taxon>Pseudomonadati</taxon>
        <taxon>Bacteroidota</taxon>
        <taxon>Chitinophagia</taxon>
        <taxon>Chitinophagales</taxon>
        <taxon>Chitinophagaceae</taxon>
        <taxon>Chitinophaga</taxon>
    </lineage>
</organism>
<dbReference type="RefSeq" id="WP_264729173.1">
    <property type="nucleotide sequence ID" value="NZ_JAPDNR010000001.1"/>
</dbReference>
<dbReference type="EMBL" id="JAPDNS010000001">
    <property type="protein sequence ID" value="MCW3483653.1"/>
    <property type="molecule type" value="Genomic_DNA"/>
</dbReference>
<feature type="domain" description="Enoyl reductase (ER)" evidence="6">
    <location>
        <begin position="9"/>
        <end position="342"/>
    </location>
</feature>
<evidence type="ECO:0000313" key="8">
    <source>
        <dbReference type="Proteomes" id="UP001207742"/>
    </source>
</evidence>
<comment type="cofactor">
    <cofactor evidence="1 5">
        <name>Zn(2+)</name>
        <dbReference type="ChEBI" id="CHEBI:29105"/>
    </cofactor>
</comment>
<dbReference type="InterPro" id="IPR011032">
    <property type="entry name" value="GroES-like_sf"/>
</dbReference>
<name>A0ABT3II60_9BACT</name>
<dbReference type="PROSITE" id="PS00059">
    <property type="entry name" value="ADH_ZINC"/>
    <property type="match status" value="1"/>
</dbReference>
<reference evidence="7 8" key="1">
    <citation type="submission" date="2022-10" db="EMBL/GenBank/DDBJ databases">
        <title>Chitinophaga nivalis PC15 sp. nov., isolated from Pyeongchang county, South Korea.</title>
        <authorList>
            <person name="Trinh H.N."/>
        </authorList>
    </citation>
    <scope>NUCLEOTIDE SEQUENCE [LARGE SCALE GENOMIC DNA]</scope>
    <source>
        <strain evidence="7 8">PC14</strain>
    </source>
</reference>
<proteinExistence type="inferred from homology"/>
<dbReference type="InterPro" id="IPR013149">
    <property type="entry name" value="ADH-like_C"/>
</dbReference>
<dbReference type="Pfam" id="PF00107">
    <property type="entry name" value="ADH_zinc_N"/>
    <property type="match status" value="1"/>
</dbReference>
<dbReference type="InterPro" id="IPR013154">
    <property type="entry name" value="ADH-like_N"/>
</dbReference>
<comment type="caution">
    <text evidence="7">The sequence shown here is derived from an EMBL/GenBank/DDBJ whole genome shotgun (WGS) entry which is preliminary data.</text>
</comment>
<keyword evidence="2 5" id="KW-0479">Metal-binding</keyword>
<dbReference type="SUPFAM" id="SSF51735">
    <property type="entry name" value="NAD(P)-binding Rossmann-fold domains"/>
    <property type="match status" value="1"/>
</dbReference>
<dbReference type="SUPFAM" id="SSF50129">
    <property type="entry name" value="GroES-like"/>
    <property type="match status" value="1"/>
</dbReference>
<dbReference type="InterPro" id="IPR036291">
    <property type="entry name" value="NAD(P)-bd_dom_sf"/>
</dbReference>